<dbReference type="GO" id="GO:0006269">
    <property type="term" value="P:DNA replication, synthesis of primer"/>
    <property type="evidence" value="ECO:0007669"/>
    <property type="project" value="UniProtKB-UniRule"/>
</dbReference>
<dbReference type="FunFam" id="3.40.50.300:FF:000076">
    <property type="entry name" value="Replicative DNA helicase"/>
    <property type="match status" value="1"/>
</dbReference>
<name>A0A0G1X7Q4_UNCK3</name>
<protein>
    <recommendedName>
        <fullName evidence="11 12">Replicative DNA helicase</fullName>
        <ecNumber evidence="11 12">5.6.2.3</ecNumber>
    </recommendedName>
</protein>
<comment type="function">
    <text evidence="12">The main replicative DNA helicase, it participates in initiation and elongation during chromosome replication. Travels ahead of the DNA replisome, separating dsDNA into templates for DNA synthesis. A processive ATP-dependent 5'-3' DNA helicase it has DNA-dependent ATPase activity.</text>
</comment>
<reference evidence="14 15" key="1">
    <citation type="journal article" date="2015" name="Nature">
        <title>rRNA introns, odd ribosomes, and small enigmatic genomes across a large radiation of phyla.</title>
        <authorList>
            <person name="Brown C.T."/>
            <person name="Hug L.A."/>
            <person name="Thomas B.C."/>
            <person name="Sharon I."/>
            <person name="Castelle C.J."/>
            <person name="Singh A."/>
            <person name="Wilkins M.J."/>
            <person name="Williams K.H."/>
            <person name="Banfield J.F."/>
        </authorList>
    </citation>
    <scope>NUCLEOTIDE SEQUENCE [LARGE SCALE GENOMIC DNA]</scope>
</reference>
<dbReference type="InterPro" id="IPR027417">
    <property type="entry name" value="P-loop_NTPase"/>
</dbReference>
<dbReference type="GO" id="GO:0005829">
    <property type="term" value="C:cytosol"/>
    <property type="evidence" value="ECO:0007669"/>
    <property type="project" value="TreeGrafter"/>
</dbReference>
<dbReference type="NCBIfam" id="TIGR00665">
    <property type="entry name" value="DnaB"/>
    <property type="match status" value="1"/>
</dbReference>
<evidence type="ECO:0000256" key="9">
    <source>
        <dbReference type="ARBA" id="ARBA00023235"/>
    </source>
</evidence>
<evidence type="ECO:0000256" key="12">
    <source>
        <dbReference type="RuleBase" id="RU362085"/>
    </source>
</evidence>
<organism evidence="14 15">
    <name type="scientific">candidate division Kazan bacterium GW2011_GWB1_52_7</name>
    <dbReference type="NCBI Taxonomy" id="1620414"/>
    <lineage>
        <taxon>Bacteria</taxon>
        <taxon>Bacteria division Kazan-3B-28</taxon>
    </lineage>
</organism>
<dbReference type="FunFam" id="1.10.860.10:FF:000001">
    <property type="entry name" value="Replicative DNA helicase"/>
    <property type="match status" value="1"/>
</dbReference>
<evidence type="ECO:0000256" key="5">
    <source>
        <dbReference type="ARBA" id="ARBA00022801"/>
    </source>
</evidence>
<evidence type="ECO:0000256" key="2">
    <source>
        <dbReference type="ARBA" id="ARBA00022515"/>
    </source>
</evidence>
<dbReference type="InterPro" id="IPR016136">
    <property type="entry name" value="DNA_helicase_N/primase_C"/>
</dbReference>
<evidence type="ECO:0000256" key="6">
    <source>
        <dbReference type="ARBA" id="ARBA00022806"/>
    </source>
</evidence>
<dbReference type="NCBIfam" id="NF004384">
    <property type="entry name" value="PRK05748.1"/>
    <property type="match status" value="1"/>
</dbReference>
<dbReference type="Gene3D" id="3.40.50.300">
    <property type="entry name" value="P-loop containing nucleotide triphosphate hydrolases"/>
    <property type="match status" value="1"/>
</dbReference>
<keyword evidence="6 12" id="KW-0347">Helicase</keyword>
<comment type="similarity">
    <text evidence="1 12">Belongs to the helicase family. DnaB subfamily.</text>
</comment>
<dbReference type="InterPro" id="IPR007694">
    <property type="entry name" value="DNA_helicase_DnaB-like_C"/>
</dbReference>
<evidence type="ECO:0000256" key="10">
    <source>
        <dbReference type="ARBA" id="ARBA00048954"/>
    </source>
</evidence>
<keyword evidence="2 12" id="KW-0639">Primosome</keyword>
<dbReference type="GO" id="GO:1990077">
    <property type="term" value="C:primosome complex"/>
    <property type="evidence" value="ECO:0007669"/>
    <property type="project" value="UniProtKB-UniRule"/>
</dbReference>
<dbReference type="PANTHER" id="PTHR30153">
    <property type="entry name" value="REPLICATIVE DNA HELICASE DNAB"/>
    <property type="match status" value="1"/>
</dbReference>
<evidence type="ECO:0000256" key="3">
    <source>
        <dbReference type="ARBA" id="ARBA00022705"/>
    </source>
</evidence>
<evidence type="ECO:0000256" key="8">
    <source>
        <dbReference type="ARBA" id="ARBA00023125"/>
    </source>
</evidence>
<dbReference type="InterPro" id="IPR036185">
    <property type="entry name" value="DNA_heli_DnaB-like_N_sf"/>
</dbReference>
<dbReference type="InterPro" id="IPR007693">
    <property type="entry name" value="DNA_helicase_DnaB-like_N"/>
</dbReference>
<dbReference type="AlphaFoldDB" id="A0A0G1X7Q4"/>
<dbReference type="EC" id="5.6.2.3" evidence="11 12"/>
<keyword evidence="7 12" id="KW-0067">ATP-binding</keyword>
<keyword evidence="5 12" id="KW-0378">Hydrolase</keyword>
<comment type="catalytic activity">
    <reaction evidence="10 12">
        <text>ATP + H2O = ADP + phosphate + H(+)</text>
        <dbReference type="Rhea" id="RHEA:13065"/>
        <dbReference type="ChEBI" id="CHEBI:15377"/>
        <dbReference type="ChEBI" id="CHEBI:15378"/>
        <dbReference type="ChEBI" id="CHEBI:30616"/>
        <dbReference type="ChEBI" id="CHEBI:43474"/>
        <dbReference type="ChEBI" id="CHEBI:456216"/>
        <dbReference type="EC" id="5.6.2.3"/>
    </reaction>
</comment>
<proteinExistence type="inferred from homology"/>
<sequence>MADLTPPQNLDAEQSLLGAMLLDKETMARVVDVVRPEDFYDERHGFVFGAMRELYDSHRPVDLVTVTEVLANQGNLERVGGASKLAALTTGTPSAAHAAQYAEIVANKATLRRLISAASMIGELAFKETANLDETLDRAEQALFNVSRKHLKTSFIPVKEVLSGAFERIDALYENRGQLRGIPTGFKDLDDLLAGLQGANLIIVAARPSMGKTSFALNVAANAAGHGHYSVGIFSLEMSKDELVERLLASEANIDSWKMQTGNLNEQDFPAISEAMGKLAEMPIYIDDIGFINVLEIRSKARRLKAEKGLDLLIIDHMQLMEGSMRRDESRVQEMSEISRSLKALAKELNIPIIAISQLSRAVEQRERKIPQLSDLRESGSIEQDADVVMFIYREEYYNPKTERKNVADILIAKHRNGPTGRVEIYFDASRMQFRDLERRREEAPVAA</sequence>
<keyword evidence="8 12" id="KW-0238">DNA-binding</keyword>
<dbReference type="GO" id="GO:0005524">
    <property type="term" value="F:ATP binding"/>
    <property type="evidence" value="ECO:0007669"/>
    <property type="project" value="UniProtKB-UniRule"/>
</dbReference>
<dbReference type="GO" id="GO:0003677">
    <property type="term" value="F:DNA binding"/>
    <property type="evidence" value="ECO:0007669"/>
    <property type="project" value="UniProtKB-UniRule"/>
</dbReference>
<dbReference type="CDD" id="cd00984">
    <property type="entry name" value="DnaB_C"/>
    <property type="match status" value="1"/>
</dbReference>
<dbReference type="InterPro" id="IPR007692">
    <property type="entry name" value="DNA_helicase_DnaB"/>
</dbReference>
<evidence type="ECO:0000256" key="4">
    <source>
        <dbReference type="ARBA" id="ARBA00022741"/>
    </source>
</evidence>
<dbReference type="GO" id="GO:0043139">
    <property type="term" value="F:5'-3' DNA helicase activity"/>
    <property type="evidence" value="ECO:0007669"/>
    <property type="project" value="UniProtKB-EC"/>
</dbReference>
<evidence type="ECO:0000313" key="15">
    <source>
        <dbReference type="Proteomes" id="UP000034913"/>
    </source>
</evidence>
<dbReference type="PATRIC" id="fig|1620414.3.peg.422"/>
<keyword evidence="9" id="KW-0413">Isomerase</keyword>
<gene>
    <name evidence="14" type="ORF">VF00_C0002G0185</name>
</gene>
<evidence type="ECO:0000256" key="7">
    <source>
        <dbReference type="ARBA" id="ARBA00022840"/>
    </source>
</evidence>
<comment type="caution">
    <text evidence="14">The sequence shown here is derived from an EMBL/GenBank/DDBJ whole genome shotgun (WGS) entry which is preliminary data.</text>
</comment>
<keyword evidence="4 12" id="KW-0547">Nucleotide-binding</keyword>
<evidence type="ECO:0000313" key="14">
    <source>
        <dbReference type="EMBL" id="KKW26860.1"/>
    </source>
</evidence>
<dbReference type="EMBL" id="LCRB01000002">
    <property type="protein sequence ID" value="KKW26860.1"/>
    <property type="molecule type" value="Genomic_DNA"/>
</dbReference>
<dbReference type="PANTHER" id="PTHR30153:SF2">
    <property type="entry name" value="REPLICATIVE DNA HELICASE"/>
    <property type="match status" value="1"/>
</dbReference>
<dbReference type="Pfam" id="PF00772">
    <property type="entry name" value="DnaB"/>
    <property type="match status" value="1"/>
</dbReference>
<feature type="domain" description="SF4 helicase" evidence="13">
    <location>
        <begin position="175"/>
        <end position="441"/>
    </location>
</feature>
<evidence type="ECO:0000259" key="13">
    <source>
        <dbReference type="PROSITE" id="PS51199"/>
    </source>
</evidence>
<dbReference type="Gene3D" id="1.10.860.10">
    <property type="entry name" value="DNAb Helicase, Chain A"/>
    <property type="match status" value="1"/>
</dbReference>
<dbReference type="SUPFAM" id="SSF48024">
    <property type="entry name" value="N-terminal domain of DnaB helicase"/>
    <property type="match status" value="1"/>
</dbReference>
<accession>A0A0G1X7Q4</accession>
<dbReference type="GO" id="GO:0016887">
    <property type="term" value="F:ATP hydrolysis activity"/>
    <property type="evidence" value="ECO:0007669"/>
    <property type="project" value="RHEA"/>
</dbReference>
<dbReference type="GO" id="GO:0042802">
    <property type="term" value="F:identical protein binding"/>
    <property type="evidence" value="ECO:0007669"/>
    <property type="project" value="UniProtKB-ARBA"/>
</dbReference>
<dbReference type="Proteomes" id="UP000034913">
    <property type="component" value="Unassembled WGS sequence"/>
</dbReference>
<evidence type="ECO:0000256" key="11">
    <source>
        <dbReference type="NCBIfam" id="TIGR00665"/>
    </source>
</evidence>
<dbReference type="Pfam" id="PF03796">
    <property type="entry name" value="DnaB_C"/>
    <property type="match status" value="1"/>
</dbReference>
<evidence type="ECO:0000256" key="1">
    <source>
        <dbReference type="ARBA" id="ARBA00008428"/>
    </source>
</evidence>
<dbReference type="SUPFAM" id="SSF52540">
    <property type="entry name" value="P-loop containing nucleoside triphosphate hydrolases"/>
    <property type="match status" value="1"/>
</dbReference>
<keyword evidence="3 12" id="KW-0235">DNA replication</keyword>
<dbReference type="PROSITE" id="PS51199">
    <property type="entry name" value="SF4_HELICASE"/>
    <property type="match status" value="1"/>
</dbReference>